<dbReference type="NCBIfam" id="TIGR02595">
    <property type="entry name" value="PEP_CTERM"/>
    <property type="match status" value="1"/>
</dbReference>
<dbReference type="RefSeq" id="WP_341403340.1">
    <property type="nucleotide sequence ID" value="NZ_JBBUKT010000002.1"/>
</dbReference>
<dbReference type="InterPro" id="IPR013424">
    <property type="entry name" value="Ice-binding_C"/>
</dbReference>
<feature type="signal peptide" evidence="1">
    <location>
        <begin position="1"/>
        <end position="22"/>
    </location>
</feature>
<keyword evidence="1" id="KW-0732">Signal</keyword>
<name>A0ABU9ASD9_9BACT</name>
<evidence type="ECO:0000313" key="3">
    <source>
        <dbReference type="Proteomes" id="UP001371305"/>
    </source>
</evidence>
<keyword evidence="3" id="KW-1185">Reference proteome</keyword>
<dbReference type="Gene3D" id="2.60.120.1350">
    <property type="entry name" value="Protein of unknown function DUF4465"/>
    <property type="match status" value="1"/>
</dbReference>
<dbReference type="InterPro" id="IPR027828">
    <property type="entry name" value="DUF4465"/>
</dbReference>
<evidence type="ECO:0000313" key="2">
    <source>
        <dbReference type="EMBL" id="MEK7949924.1"/>
    </source>
</evidence>
<reference evidence="2 3" key="1">
    <citation type="submission" date="2024-04" db="EMBL/GenBank/DDBJ databases">
        <title>Luteolibacter sp. isolated from soil.</title>
        <authorList>
            <person name="An J."/>
        </authorList>
    </citation>
    <scope>NUCLEOTIDE SEQUENCE [LARGE SCALE GENOMIC DNA]</scope>
    <source>
        <strain evidence="2 3">Y139</strain>
    </source>
</reference>
<dbReference type="Pfam" id="PF14717">
    <property type="entry name" value="DUF4465"/>
    <property type="match status" value="1"/>
</dbReference>
<proteinExistence type="predicted"/>
<evidence type="ECO:0000256" key="1">
    <source>
        <dbReference type="SAM" id="SignalP"/>
    </source>
</evidence>
<dbReference type="Proteomes" id="UP001371305">
    <property type="component" value="Unassembled WGS sequence"/>
</dbReference>
<sequence length="282" mass="29642">MYQPKTASLLRTLPTVPRPLLAAGITLAATLSTQAAVITFDELNPGSQGYWSGDYPAEEGTANTTFSSGSATFYNSATTGPGYTYWSGFGYSNLGDTTTPGFENQYSSYAGGGIAGSGNFVVASGSSIPGEEGPTINLSSPTDLTGLGAYFTNTTYTALSVRDGDGFSLPFGGTDGTSPDYLVLSIHGYNGATATGTVNFYLADFRGDASSDYIVDQWKWVNLSALGTVDKLTFSFDSNDQSFGFLNKPAYFAMDNLLSIPEPSTALASLAGLALLARRRRR</sequence>
<feature type="chain" id="PRO_5047417468" evidence="1">
    <location>
        <begin position="23"/>
        <end position="282"/>
    </location>
</feature>
<organism evidence="2 3">
    <name type="scientific">Luteolibacter soli</name>
    <dbReference type="NCBI Taxonomy" id="3135280"/>
    <lineage>
        <taxon>Bacteria</taxon>
        <taxon>Pseudomonadati</taxon>
        <taxon>Verrucomicrobiota</taxon>
        <taxon>Verrucomicrobiia</taxon>
        <taxon>Verrucomicrobiales</taxon>
        <taxon>Verrucomicrobiaceae</taxon>
        <taxon>Luteolibacter</taxon>
    </lineage>
</organism>
<accession>A0ABU9ASD9</accession>
<protein>
    <submittedName>
        <fullName evidence="2">DUF4465 domain-containing protein</fullName>
    </submittedName>
</protein>
<gene>
    <name evidence="2" type="ORF">WKV53_05440</name>
</gene>
<comment type="caution">
    <text evidence="2">The sequence shown here is derived from an EMBL/GenBank/DDBJ whole genome shotgun (WGS) entry which is preliminary data.</text>
</comment>
<dbReference type="EMBL" id="JBBUKT010000002">
    <property type="protein sequence ID" value="MEK7949924.1"/>
    <property type="molecule type" value="Genomic_DNA"/>
</dbReference>